<dbReference type="OrthoDB" id="158067at2"/>
<evidence type="ECO:0000259" key="2">
    <source>
        <dbReference type="Pfam" id="PF06048"/>
    </source>
</evidence>
<gene>
    <name evidence="4" type="ORF">FMM80_04855</name>
</gene>
<evidence type="ECO:0000313" key="4">
    <source>
        <dbReference type="EMBL" id="NDO68072.1"/>
    </source>
</evidence>
<dbReference type="InterPro" id="IPR009270">
    <property type="entry name" value="DUF927"/>
</dbReference>
<organism evidence="4 5">
    <name type="scientific">Schaedlerella arabinosiphila</name>
    <dbReference type="NCBI Taxonomy" id="2044587"/>
    <lineage>
        <taxon>Bacteria</taxon>
        <taxon>Bacillati</taxon>
        <taxon>Bacillota</taxon>
        <taxon>Clostridia</taxon>
        <taxon>Lachnospirales</taxon>
        <taxon>Lachnospiraceae</taxon>
        <taxon>Schaedlerella</taxon>
    </lineage>
</organism>
<dbReference type="EMBL" id="VIRB01000034">
    <property type="protein sequence ID" value="NDO68072.1"/>
    <property type="molecule type" value="Genomic_DNA"/>
</dbReference>
<dbReference type="InterPro" id="IPR040538">
    <property type="entry name" value="Cch_HTH"/>
</dbReference>
<dbReference type="Pfam" id="PF18662">
    <property type="entry name" value="HTH_56"/>
    <property type="match status" value="1"/>
</dbReference>
<evidence type="ECO:0000256" key="1">
    <source>
        <dbReference type="SAM" id="MobiDB-lite"/>
    </source>
</evidence>
<accession>A0A9X5C5F0</accession>
<evidence type="ECO:0000259" key="3">
    <source>
        <dbReference type="Pfam" id="PF18662"/>
    </source>
</evidence>
<feature type="domain" description="DUF927" evidence="2">
    <location>
        <begin position="33"/>
        <end position="292"/>
    </location>
</feature>
<evidence type="ECO:0000313" key="5">
    <source>
        <dbReference type="Proteomes" id="UP000474104"/>
    </source>
</evidence>
<dbReference type="AlphaFoldDB" id="A0A9X5C5F0"/>
<dbReference type="Proteomes" id="UP000474104">
    <property type="component" value="Unassembled WGS sequence"/>
</dbReference>
<feature type="domain" description="Cch helix turn helix" evidence="3">
    <location>
        <begin position="440"/>
        <end position="549"/>
    </location>
</feature>
<proteinExistence type="predicted"/>
<dbReference type="Pfam" id="PF06048">
    <property type="entry name" value="DUF927"/>
    <property type="match status" value="1"/>
</dbReference>
<protein>
    <submittedName>
        <fullName evidence="4">DUF927 domain-containing protein</fullName>
    </submittedName>
</protein>
<dbReference type="RefSeq" id="WP_004070157.1">
    <property type="nucleotide sequence ID" value="NZ_CASCYM010000010.1"/>
</dbReference>
<sequence length="584" mass="66026">MKAELIDFNEKKGQAYLLHKGYGIHNGRYGYWNVPKKDEESKFIACGSAVWVEEICINIETMERTLKLKFYDCVGNGMVLDMPRSDMTEQNILNLTKFGVQVNKRTADVLIKCLENQENKAPMTYQHKGLGFGLYGEEYFFKGFKAIGMESKYVGELSVEPHGSYKKWKDMVKKEVLGTSMEIILASALSATVIDFIHPDYQVDNVLLSLVGNSSSGKTTALNLAVSTGSLPAISGKSLMLSFIDTELSIIHKMSSGFPVAIDEFTALGNRDMTRLLYTIANGSERSRMNQKMDMVETNEFHTSVLMSSECSILSSSHKYEGLRVRVLEFENIKWTTSGDSADRIKKACLSNYGWAVPKLAKYLLGMEKESLIQLCEEWSDDFLNSLENKNALATRMSKKIGIILATAQIAEKALGLVFDLDMIEKFFCENLKMNPEDYDIGIKAYEAVMSYVAERPKEFGEAIYSNDPRADVEYYYRSGKIKPSKQKKLYDGSLSNEILFIKEETFDKILESKGFRDSKVILRKLRELGLLVSDNDRFKSKARLGQDSILIKGYRLRIRNCEQAESDSNSSSTNNKKKGSREL</sequence>
<name>A0A9X5C5F0_9FIRM</name>
<comment type="caution">
    <text evidence="4">The sequence shown here is derived from an EMBL/GenBank/DDBJ whole genome shotgun (WGS) entry which is preliminary data.</text>
</comment>
<feature type="region of interest" description="Disordered" evidence="1">
    <location>
        <begin position="564"/>
        <end position="584"/>
    </location>
</feature>
<reference evidence="4 5" key="1">
    <citation type="submission" date="2019-07" db="EMBL/GenBank/DDBJ databases">
        <title>Draft genome sequences of 15 bacterial species constituting the stable defined intestinal microbiota of the GM15 gnotobiotic mouse model.</title>
        <authorList>
            <person name="Elie C."/>
            <person name="Mathieu A."/>
            <person name="Saliou A."/>
            <person name="Darnaud M."/>
            <person name="Leulier F."/>
            <person name="Tamellini A."/>
        </authorList>
    </citation>
    <scope>NUCLEOTIDE SEQUENCE [LARGE SCALE GENOMIC DNA]</scope>
    <source>
        <strain evidence="5">ASF 502</strain>
    </source>
</reference>